<organism evidence="2 3">
    <name type="scientific">Veronia pacifica</name>
    <dbReference type="NCBI Taxonomy" id="1080227"/>
    <lineage>
        <taxon>Bacteria</taxon>
        <taxon>Pseudomonadati</taxon>
        <taxon>Pseudomonadota</taxon>
        <taxon>Gammaproteobacteria</taxon>
        <taxon>Vibrionales</taxon>
        <taxon>Vibrionaceae</taxon>
        <taxon>Veronia</taxon>
    </lineage>
</organism>
<comment type="caution">
    <text evidence="2">The sequence shown here is derived from an EMBL/GenBank/DDBJ whole genome shotgun (WGS) entry which is preliminary data.</text>
</comment>
<keyword evidence="1" id="KW-0812">Transmembrane</keyword>
<dbReference type="Proteomes" id="UP000094936">
    <property type="component" value="Unassembled WGS sequence"/>
</dbReference>
<keyword evidence="1" id="KW-1133">Transmembrane helix</keyword>
<dbReference type="AlphaFoldDB" id="A0A1C3ECG8"/>
<name>A0A1C3ECG8_9GAMM</name>
<sequence>MYYSFNLPMEINVKNMGKLKSKLYMMLFASFGYLFIINIQTICIKLLYLKITAVIINNVWCNINA</sequence>
<keyword evidence="3" id="KW-1185">Reference proteome</keyword>
<protein>
    <submittedName>
        <fullName evidence="2">Uncharacterized protein</fullName>
    </submittedName>
</protein>
<dbReference type="EMBL" id="LYBM01000043">
    <property type="protein sequence ID" value="ODA30942.1"/>
    <property type="molecule type" value="Genomic_DNA"/>
</dbReference>
<gene>
    <name evidence="2" type="ORF">A8L45_18575</name>
</gene>
<proteinExistence type="predicted"/>
<evidence type="ECO:0000313" key="3">
    <source>
        <dbReference type="Proteomes" id="UP000094936"/>
    </source>
</evidence>
<reference evidence="2 3" key="1">
    <citation type="submission" date="2016-05" db="EMBL/GenBank/DDBJ databases">
        <title>Genomic Taxonomy of the Vibrionaceae.</title>
        <authorList>
            <person name="Gomez-Gil B."/>
            <person name="Enciso-Ibarra J."/>
        </authorList>
    </citation>
    <scope>NUCLEOTIDE SEQUENCE [LARGE SCALE GENOMIC DNA]</scope>
    <source>
        <strain evidence="2 3">CAIM 1920</strain>
    </source>
</reference>
<feature type="transmembrane region" description="Helical" evidence="1">
    <location>
        <begin position="23"/>
        <end position="48"/>
    </location>
</feature>
<accession>A0A1C3ECG8</accession>
<dbReference type="STRING" id="1080227.A8L45_18575"/>
<evidence type="ECO:0000313" key="2">
    <source>
        <dbReference type="EMBL" id="ODA30942.1"/>
    </source>
</evidence>
<keyword evidence="1" id="KW-0472">Membrane</keyword>
<evidence type="ECO:0000256" key="1">
    <source>
        <dbReference type="SAM" id="Phobius"/>
    </source>
</evidence>